<comment type="caution">
    <text evidence="4">The sequence shown here is derived from an EMBL/GenBank/DDBJ whole genome shotgun (WGS) entry which is preliminary data.</text>
</comment>
<evidence type="ECO:0000313" key="5">
    <source>
        <dbReference type="Proteomes" id="UP001320715"/>
    </source>
</evidence>
<sequence>MTGRAIKTIAVYCGSNTGQGDVYLRAADALGRHLAKSGIGIVYGGTHKGLMGALADAAIAEGGMVHGVITERLRDKGHLHEQLSRHEILPTMKERKHRMMELADAFIALPGGIGTLEEFMEVWTLNQLGEFEKPAGLFSVDGYYEPFMGFIDHMISQAFLPAAHRNSIVLASDPRSLLDGLINFRRIDVPKWM</sequence>
<dbReference type="Pfam" id="PF03641">
    <property type="entry name" value="Lysine_decarbox"/>
    <property type="match status" value="1"/>
</dbReference>
<dbReference type="EC" id="3.2.2.n1" evidence="3"/>
<comment type="similarity">
    <text evidence="2 3">Belongs to the LOG family.</text>
</comment>
<dbReference type="EMBL" id="JAAAML010000004">
    <property type="protein sequence ID" value="MCO6410547.1"/>
    <property type="molecule type" value="Genomic_DNA"/>
</dbReference>
<dbReference type="Proteomes" id="UP001320715">
    <property type="component" value="Unassembled WGS sequence"/>
</dbReference>
<keyword evidence="3" id="KW-0203">Cytokinin biosynthesis</keyword>
<dbReference type="PANTHER" id="PTHR31223">
    <property type="entry name" value="LOG FAMILY PROTEIN YJL055W"/>
    <property type="match status" value="1"/>
</dbReference>
<reference evidence="4 5" key="1">
    <citation type="submission" date="2020-01" db="EMBL/GenBank/DDBJ databases">
        <title>Genomes of bacteria type strains.</title>
        <authorList>
            <person name="Chen J."/>
            <person name="Zhu S."/>
            <person name="Yang J."/>
        </authorList>
    </citation>
    <scope>NUCLEOTIDE SEQUENCE [LARGE SCALE GENOMIC DNA]</scope>
    <source>
        <strain evidence="4 5">DSM 16655</strain>
    </source>
</reference>
<evidence type="ECO:0000256" key="1">
    <source>
        <dbReference type="ARBA" id="ARBA00000274"/>
    </source>
</evidence>
<evidence type="ECO:0000256" key="2">
    <source>
        <dbReference type="ARBA" id="ARBA00006763"/>
    </source>
</evidence>
<evidence type="ECO:0000256" key="3">
    <source>
        <dbReference type="RuleBase" id="RU363015"/>
    </source>
</evidence>
<dbReference type="SUPFAM" id="SSF102405">
    <property type="entry name" value="MCP/YpsA-like"/>
    <property type="match status" value="1"/>
</dbReference>
<organism evidence="4 5">
    <name type="scientific">Hoeflea alexandrii</name>
    <dbReference type="NCBI Taxonomy" id="288436"/>
    <lineage>
        <taxon>Bacteria</taxon>
        <taxon>Pseudomonadati</taxon>
        <taxon>Pseudomonadota</taxon>
        <taxon>Alphaproteobacteria</taxon>
        <taxon>Hyphomicrobiales</taxon>
        <taxon>Rhizobiaceae</taxon>
        <taxon>Hoeflea</taxon>
    </lineage>
</organism>
<dbReference type="Gene3D" id="3.40.50.450">
    <property type="match status" value="1"/>
</dbReference>
<dbReference type="NCBIfam" id="TIGR00730">
    <property type="entry name" value="Rossman fold protein, TIGR00730 family"/>
    <property type="match status" value="1"/>
</dbReference>
<comment type="catalytic activity">
    <reaction evidence="1">
        <text>AMP + H2O = D-ribose 5-phosphate + adenine</text>
        <dbReference type="Rhea" id="RHEA:20129"/>
        <dbReference type="ChEBI" id="CHEBI:15377"/>
        <dbReference type="ChEBI" id="CHEBI:16708"/>
        <dbReference type="ChEBI" id="CHEBI:78346"/>
        <dbReference type="ChEBI" id="CHEBI:456215"/>
        <dbReference type="EC" id="3.2.2.4"/>
    </reaction>
</comment>
<keyword evidence="3" id="KW-0378">Hydrolase</keyword>
<dbReference type="RefSeq" id="WP_152009934.1">
    <property type="nucleotide sequence ID" value="NZ_JAAAML010000004.1"/>
</dbReference>
<dbReference type="InterPro" id="IPR031100">
    <property type="entry name" value="LOG_fam"/>
</dbReference>
<keyword evidence="5" id="KW-1185">Reference proteome</keyword>
<gene>
    <name evidence="4" type="ORF">GTW23_20395</name>
</gene>
<evidence type="ECO:0000313" key="4">
    <source>
        <dbReference type="EMBL" id="MCO6410547.1"/>
    </source>
</evidence>
<protein>
    <recommendedName>
        <fullName evidence="3">Cytokinin riboside 5'-monophosphate phosphoribohydrolase</fullName>
        <ecNumber evidence="3">3.2.2.n1</ecNumber>
    </recommendedName>
</protein>
<name>A0ABT1CWI1_9HYPH</name>
<dbReference type="InterPro" id="IPR005269">
    <property type="entry name" value="LOG"/>
</dbReference>
<accession>A0ABT1CWI1</accession>
<dbReference type="PANTHER" id="PTHR31223:SF70">
    <property type="entry name" value="LOG FAMILY PROTEIN YJL055W"/>
    <property type="match status" value="1"/>
</dbReference>
<proteinExistence type="inferred from homology"/>